<gene>
    <name evidence="2" type="ORF">GcM1_161009</name>
</gene>
<dbReference type="AlphaFoldDB" id="A0A420J901"/>
<feature type="compositionally biased region" description="Basic and acidic residues" evidence="1">
    <location>
        <begin position="37"/>
        <end position="53"/>
    </location>
</feature>
<protein>
    <submittedName>
        <fullName evidence="2">Uncharacterized protein</fullName>
    </submittedName>
</protein>
<reference evidence="2 3" key="1">
    <citation type="journal article" date="2018" name="BMC Genomics">
        <title>Comparative genome analyses reveal sequence features reflecting distinct modes of host-adaptation between dicot and monocot powdery mildew.</title>
        <authorList>
            <person name="Wu Y."/>
            <person name="Ma X."/>
            <person name="Pan Z."/>
            <person name="Kale S.D."/>
            <person name="Song Y."/>
            <person name="King H."/>
            <person name="Zhang Q."/>
            <person name="Presley C."/>
            <person name="Deng X."/>
            <person name="Wei C.I."/>
            <person name="Xiao S."/>
        </authorList>
    </citation>
    <scope>NUCLEOTIDE SEQUENCE [LARGE SCALE GENOMIC DNA]</scope>
    <source>
        <strain evidence="2">UMSG1</strain>
    </source>
</reference>
<evidence type="ECO:0000313" key="2">
    <source>
        <dbReference type="EMBL" id="RKF83265.1"/>
    </source>
</evidence>
<sequence length="64" mass="7405">AGSERHRKEAILRDLFVDQKATAAILELLNNTGMGKKHNENKEKRRENDRRENNGITELDDSEE</sequence>
<feature type="non-terminal residue" evidence="2">
    <location>
        <position position="1"/>
    </location>
</feature>
<organism evidence="2 3">
    <name type="scientific">Golovinomyces cichoracearum</name>
    <dbReference type="NCBI Taxonomy" id="62708"/>
    <lineage>
        <taxon>Eukaryota</taxon>
        <taxon>Fungi</taxon>
        <taxon>Dikarya</taxon>
        <taxon>Ascomycota</taxon>
        <taxon>Pezizomycotina</taxon>
        <taxon>Leotiomycetes</taxon>
        <taxon>Erysiphales</taxon>
        <taxon>Erysiphaceae</taxon>
        <taxon>Golovinomyces</taxon>
    </lineage>
</organism>
<name>A0A420J901_9PEZI</name>
<dbReference type="Proteomes" id="UP000285326">
    <property type="component" value="Unassembled WGS sequence"/>
</dbReference>
<comment type="caution">
    <text evidence="2">The sequence shown here is derived from an EMBL/GenBank/DDBJ whole genome shotgun (WGS) entry which is preliminary data.</text>
</comment>
<feature type="region of interest" description="Disordered" evidence="1">
    <location>
        <begin position="32"/>
        <end position="64"/>
    </location>
</feature>
<dbReference type="EMBL" id="MCBS01016153">
    <property type="protein sequence ID" value="RKF83265.1"/>
    <property type="molecule type" value="Genomic_DNA"/>
</dbReference>
<evidence type="ECO:0000256" key="1">
    <source>
        <dbReference type="SAM" id="MobiDB-lite"/>
    </source>
</evidence>
<evidence type="ECO:0000313" key="3">
    <source>
        <dbReference type="Proteomes" id="UP000285326"/>
    </source>
</evidence>
<accession>A0A420J901</accession>
<proteinExistence type="predicted"/>